<dbReference type="RefSeq" id="WP_128762795.1">
    <property type="nucleotide sequence ID" value="NZ_QOVI01000010.1"/>
</dbReference>
<dbReference type="EMBL" id="QOVI01000010">
    <property type="protein sequence ID" value="RXG11529.1"/>
    <property type="molecule type" value="Genomic_DNA"/>
</dbReference>
<dbReference type="OrthoDB" id="799853at2"/>
<dbReference type="InterPro" id="IPR011110">
    <property type="entry name" value="Reg_prop"/>
</dbReference>
<proteinExistence type="predicted"/>
<organism evidence="1 2">
    <name type="scientific">Leeuwenhoekiella aestuarii</name>
    <dbReference type="NCBI Taxonomy" id="2249426"/>
    <lineage>
        <taxon>Bacteria</taxon>
        <taxon>Pseudomonadati</taxon>
        <taxon>Bacteroidota</taxon>
        <taxon>Flavobacteriia</taxon>
        <taxon>Flavobacteriales</taxon>
        <taxon>Flavobacteriaceae</taxon>
        <taxon>Leeuwenhoekiella</taxon>
    </lineage>
</organism>
<dbReference type="Gene3D" id="2.130.10.10">
    <property type="entry name" value="YVTN repeat-like/Quinoprotein amine dehydrogenase"/>
    <property type="match status" value="2"/>
</dbReference>
<protein>
    <submittedName>
        <fullName evidence="1">Two component regulator with propeller domain</fullName>
    </submittedName>
</protein>
<keyword evidence="2" id="KW-1185">Reference proteome</keyword>
<comment type="caution">
    <text evidence="1">The sequence shown here is derived from an EMBL/GenBank/DDBJ whole genome shotgun (WGS) entry which is preliminary data.</text>
</comment>
<reference evidence="1 2" key="1">
    <citation type="submission" date="2018-07" db="EMBL/GenBank/DDBJ databases">
        <title>Leeuwenhoekiella genomics.</title>
        <authorList>
            <person name="Tahon G."/>
            <person name="Willems A."/>
        </authorList>
    </citation>
    <scope>NUCLEOTIDE SEQUENCE [LARGE SCALE GENOMIC DNA]</scope>
    <source>
        <strain evidence="1 2">R-50232</strain>
    </source>
</reference>
<evidence type="ECO:0000313" key="1">
    <source>
        <dbReference type="EMBL" id="RXG11529.1"/>
    </source>
</evidence>
<dbReference type="SUPFAM" id="SSF63829">
    <property type="entry name" value="Calcium-dependent phosphotriesterase"/>
    <property type="match status" value="2"/>
</dbReference>
<dbReference type="AlphaFoldDB" id="A0A4Q0NPB7"/>
<sequence>MNRKSKLIYLIIILTLNFSCFEKKSTENEVISQEWVNTSQTDILKFTSGIRAIFQDSKGNYWFGSHNEGVCKYDGNTFKYFTTNDGLQDNQIRSIQEDKNGIIWIATARGVNGYNEGKFTSYATQFNAPKFDWNTTTGNLWFYAGEEEGISRFDGINLNYLVFPKPENIDPYNSFGVTGISIDKEERVWIATYSALFSYDGEIVDVYEHEKLNLEDNEQIHIRSVLADSKGRIWIGNNGIGVILKSGDFTIHFSKEQGKLIPMKEFRSNIQNGQTNKNTGLQSVFAIEEDNEGNIWFADRDSGVWKYNGESLTNFTIDEGQKSQIIWDIYLDKNKTLLFGMEDGGVYKFNGKSFDKRF</sequence>
<dbReference type="InterPro" id="IPR015943">
    <property type="entry name" value="WD40/YVTN_repeat-like_dom_sf"/>
</dbReference>
<accession>A0A4Q0NPB7</accession>
<name>A0A4Q0NPB7_9FLAO</name>
<dbReference type="Pfam" id="PF07494">
    <property type="entry name" value="Reg_prop"/>
    <property type="match status" value="3"/>
</dbReference>
<dbReference type="Proteomes" id="UP000289821">
    <property type="component" value="Unassembled WGS sequence"/>
</dbReference>
<gene>
    <name evidence="1" type="ORF">DSM04_11021</name>
</gene>
<evidence type="ECO:0000313" key="2">
    <source>
        <dbReference type="Proteomes" id="UP000289821"/>
    </source>
</evidence>